<feature type="domain" description="FAD/NAD(P)-binding" evidence="5">
    <location>
        <begin position="145"/>
        <end position="463"/>
    </location>
</feature>
<keyword evidence="1" id="KW-0028">Amino-acid biosynthesis</keyword>
<feature type="domain" description="Dihydroprymidine dehydrogenase" evidence="6">
    <location>
        <begin position="23"/>
        <end position="128"/>
    </location>
</feature>
<dbReference type="EMBL" id="LRPC01000028">
    <property type="protein sequence ID" value="KYG73969.1"/>
    <property type="molecule type" value="Genomic_DNA"/>
</dbReference>
<dbReference type="InterPro" id="IPR009051">
    <property type="entry name" value="Helical_ferredxn"/>
</dbReference>
<dbReference type="RefSeq" id="WP_068223161.1">
    <property type="nucleotide sequence ID" value="NZ_CP139724.1"/>
</dbReference>
<organism evidence="7 8">
    <name type="scientific">Roseivirga spongicola</name>
    <dbReference type="NCBI Taxonomy" id="333140"/>
    <lineage>
        <taxon>Bacteria</taxon>
        <taxon>Pseudomonadati</taxon>
        <taxon>Bacteroidota</taxon>
        <taxon>Cytophagia</taxon>
        <taxon>Cytophagales</taxon>
        <taxon>Roseivirgaceae</taxon>
        <taxon>Roseivirga</taxon>
    </lineage>
</organism>
<protein>
    <submittedName>
        <fullName evidence="7">Glutamate synthase</fullName>
    </submittedName>
</protein>
<dbReference type="Pfam" id="PF14691">
    <property type="entry name" value="Fer4_20"/>
    <property type="match status" value="1"/>
</dbReference>
<evidence type="ECO:0000259" key="5">
    <source>
        <dbReference type="Pfam" id="PF07992"/>
    </source>
</evidence>
<dbReference type="InterPro" id="IPR036188">
    <property type="entry name" value="FAD/NAD-bd_sf"/>
</dbReference>
<keyword evidence="8" id="KW-1185">Reference proteome</keyword>
<dbReference type="InterPro" id="IPR028261">
    <property type="entry name" value="DPD_II"/>
</dbReference>
<evidence type="ECO:0000313" key="8">
    <source>
        <dbReference type="Proteomes" id="UP000075606"/>
    </source>
</evidence>
<gene>
    <name evidence="7" type="primary">gltD</name>
    <name evidence="7" type="ORF">AWW68_15000</name>
</gene>
<dbReference type="Gene3D" id="3.50.50.60">
    <property type="entry name" value="FAD/NAD(P)-binding domain"/>
    <property type="match status" value="2"/>
</dbReference>
<name>A0A150X5E5_9BACT</name>
<keyword evidence="2" id="KW-0560">Oxidoreductase</keyword>
<dbReference type="AlphaFoldDB" id="A0A150X5E5"/>
<dbReference type="PRINTS" id="PR00419">
    <property type="entry name" value="ADXRDTASE"/>
</dbReference>
<dbReference type="Gene3D" id="1.10.1060.10">
    <property type="entry name" value="Alpha-helical ferredoxin"/>
    <property type="match status" value="1"/>
</dbReference>
<proteinExistence type="predicted"/>
<dbReference type="InterPro" id="IPR023753">
    <property type="entry name" value="FAD/NAD-binding_dom"/>
</dbReference>
<dbReference type="NCBIfam" id="TIGR01317">
    <property type="entry name" value="GOGAT_sm_gam"/>
    <property type="match status" value="1"/>
</dbReference>
<dbReference type="GO" id="GO:0051536">
    <property type="term" value="F:iron-sulfur cluster binding"/>
    <property type="evidence" value="ECO:0007669"/>
    <property type="project" value="InterPro"/>
</dbReference>
<keyword evidence="3" id="KW-0314">Glutamate biosynthesis</keyword>
<dbReference type="InterPro" id="IPR051394">
    <property type="entry name" value="Glutamate_Synthase"/>
</dbReference>
<dbReference type="SUPFAM" id="SSF46548">
    <property type="entry name" value="alpha-helical ferredoxin"/>
    <property type="match status" value="1"/>
</dbReference>
<accession>A0A150X5E5</accession>
<dbReference type="PANTHER" id="PTHR43100:SF1">
    <property type="entry name" value="GLUTAMATE SYNTHASE [NADPH] SMALL CHAIN"/>
    <property type="match status" value="1"/>
</dbReference>
<dbReference type="OrthoDB" id="9803192at2"/>
<dbReference type="Proteomes" id="UP000075606">
    <property type="component" value="Unassembled WGS sequence"/>
</dbReference>
<dbReference type="PANTHER" id="PTHR43100">
    <property type="entry name" value="GLUTAMATE SYNTHASE [NADPH] SMALL CHAIN"/>
    <property type="match status" value="1"/>
</dbReference>
<dbReference type="SUPFAM" id="SSF51971">
    <property type="entry name" value="Nucleotide-binding domain"/>
    <property type="match status" value="2"/>
</dbReference>
<dbReference type="STRING" id="333140.AWW68_15000"/>
<dbReference type="GO" id="GO:0006537">
    <property type="term" value="P:glutamate biosynthetic process"/>
    <property type="evidence" value="ECO:0007669"/>
    <property type="project" value="UniProtKB-KW"/>
</dbReference>
<comment type="caution">
    <text evidence="7">The sequence shown here is derived from an EMBL/GenBank/DDBJ whole genome shotgun (WGS) entry which is preliminary data.</text>
</comment>
<evidence type="ECO:0000256" key="1">
    <source>
        <dbReference type="ARBA" id="ARBA00022605"/>
    </source>
</evidence>
<sequence>MGDVQGFLKYDRDKKSMQAPQERVHHFEEFVESWAETQYTEQAARCMDCGIPFCHNGCPLGNKIPDFNDAVYRGEWKEAWEVLKSTNNFPEFTGRICPAPCEASCVLGINNAAVNIEHIEKEISERAFIEGWEEPIAPNFESGKSVAVVGSGPAGLAAAEELRKQGHAVTVFERDEAPGGLLRLGIPDFKLNKEVVARRVSLMEQAGINFECGVEIGKDITAQELEAQYDAVVLCVGSTVPRDLPIEGRELNGVHFAMKFLTHQNRLISGKINELSPELNAKGKKILVIGGGDTGADCVGTSNRQGATKVTQIELMDKPPSARTETNPWPEWPMTLNTSTSHEEGVARDWSILTKRFIGEAGQLKGVETVRIQWTDKAKFQYEEIPGSEQVIDCDMAFLAIGFSNPEHSLANQFGLELDPRGNFKTSNFKTSKLNGQISESMIFAAGDCRRGQSLVVWAIAEGRRAAKAVEKVFQMDVIPA</sequence>
<comment type="pathway">
    <text evidence="4">Amino-acid biosynthesis.</text>
</comment>
<evidence type="ECO:0000313" key="7">
    <source>
        <dbReference type="EMBL" id="KYG73969.1"/>
    </source>
</evidence>
<dbReference type="InterPro" id="IPR006005">
    <property type="entry name" value="Glut_synth_ssu1"/>
</dbReference>
<evidence type="ECO:0000259" key="6">
    <source>
        <dbReference type="Pfam" id="PF14691"/>
    </source>
</evidence>
<reference evidence="7 8" key="1">
    <citation type="submission" date="2016-01" db="EMBL/GenBank/DDBJ databases">
        <title>Genome sequencing of Roseivirga spongicola UST030701-084.</title>
        <authorList>
            <person name="Selvaratnam C."/>
            <person name="Thevarajoo S."/>
            <person name="Goh K.M."/>
            <person name="Ee R."/>
            <person name="Chan K.-G."/>
            <person name="Chong C.S."/>
        </authorList>
    </citation>
    <scope>NUCLEOTIDE SEQUENCE [LARGE SCALE GENOMIC DNA]</scope>
    <source>
        <strain evidence="7 8">UST030701-084</strain>
    </source>
</reference>
<evidence type="ECO:0000256" key="3">
    <source>
        <dbReference type="ARBA" id="ARBA00023164"/>
    </source>
</evidence>
<evidence type="ECO:0000256" key="4">
    <source>
        <dbReference type="ARBA" id="ARBA00029440"/>
    </source>
</evidence>
<dbReference type="Pfam" id="PF07992">
    <property type="entry name" value="Pyr_redox_2"/>
    <property type="match status" value="1"/>
</dbReference>
<dbReference type="GO" id="GO:0016639">
    <property type="term" value="F:oxidoreductase activity, acting on the CH-NH2 group of donors, NAD or NADP as acceptor"/>
    <property type="evidence" value="ECO:0007669"/>
    <property type="project" value="InterPro"/>
</dbReference>
<evidence type="ECO:0000256" key="2">
    <source>
        <dbReference type="ARBA" id="ARBA00023002"/>
    </source>
</evidence>